<proteinExistence type="predicted"/>
<gene>
    <name evidence="7" type="ORF">LCGC14_0340040</name>
</gene>
<dbReference type="AlphaFoldDB" id="A0A0F9TWW5"/>
<evidence type="ECO:0000313" key="7">
    <source>
        <dbReference type="EMBL" id="KKN79442.1"/>
    </source>
</evidence>
<evidence type="ECO:0000256" key="4">
    <source>
        <dbReference type="ARBA" id="ARBA00023134"/>
    </source>
</evidence>
<name>A0A0F9TWW5_9ZZZZ</name>
<dbReference type="FunFam" id="3.90.550.10:FF:000046">
    <property type="entry name" value="Mannose-1-phosphate guanylyltransferase (GDP)"/>
    <property type="match status" value="1"/>
</dbReference>
<comment type="caution">
    <text evidence="7">The sequence shown here is derived from an EMBL/GenBank/DDBJ whole genome shotgun (WGS) entry which is preliminary data.</text>
</comment>
<keyword evidence="2" id="KW-0548">Nucleotidyltransferase</keyword>
<reference evidence="7" key="1">
    <citation type="journal article" date="2015" name="Nature">
        <title>Complex archaea that bridge the gap between prokaryotes and eukaryotes.</title>
        <authorList>
            <person name="Spang A."/>
            <person name="Saw J.H."/>
            <person name="Jorgensen S.L."/>
            <person name="Zaremba-Niedzwiedzka K."/>
            <person name="Martijn J."/>
            <person name="Lind A.E."/>
            <person name="van Eijk R."/>
            <person name="Schleper C."/>
            <person name="Guy L."/>
            <person name="Ettema T.J."/>
        </authorList>
    </citation>
    <scope>NUCLEOTIDE SEQUENCE</scope>
</reference>
<dbReference type="Pfam" id="PF00483">
    <property type="entry name" value="NTP_transferase"/>
    <property type="match status" value="1"/>
</dbReference>
<dbReference type="InterPro" id="IPR005835">
    <property type="entry name" value="NTP_transferase_dom"/>
</dbReference>
<organism evidence="7">
    <name type="scientific">marine sediment metagenome</name>
    <dbReference type="NCBI Taxonomy" id="412755"/>
    <lineage>
        <taxon>unclassified sequences</taxon>
        <taxon>metagenomes</taxon>
        <taxon>ecological metagenomes</taxon>
    </lineage>
</organism>
<dbReference type="EMBL" id="LAZR01000247">
    <property type="protein sequence ID" value="KKN79442.1"/>
    <property type="molecule type" value="Genomic_DNA"/>
</dbReference>
<keyword evidence="4" id="KW-0342">GTP-binding</keyword>
<keyword evidence="1" id="KW-0808">Transferase</keyword>
<dbReference type="InterPro" id="IPR054566">
    <property type="entry name" value="ManC/GMP-like_b-helix"/>
</dbReference>
<dbReference type="InterPro" id="IPR029044">
    <property type="entry name" value="Nucleotide-diphossugar_trans"/>
</dbReference>
<dbReference type="Pfam" id="PF22640">
    <property type="entry name" value="ManC_GMP_beta-helix"/>
    <property type="match status" value="1"/>
</dbReference>
<evidence type="ECO:0000259" key="5">
    <source>
        <dbReference type="Pfam" id="PF00483"/>
    </source>
</evidence>
<sequence length="357" mass="39647">MRYAVIMAGGAGRRLWPLSRMNRPKQLLPLLEGRSLLQMAIERLDGMFATENILVITNAEYADMVAEAVPSLPPENIIPEPDMRDTANAIALGVELLAARDENATMALFTADHVIRPQETFVETIGLACEVAEQNPDALVTFGIRPTWPHTGLGYIHCGEILRPDVFRVRGFKEKPDHPTARRYIETGEHFWNSGMFVWTLGAIRKALEQHLPDTMAKLAPIRQAAADGKDYIADLKHIYPTLQPISIDYAVMENADNVIMVELKCDWLDIGHWPALSDVCEQDAEGNVLIASDTVVMDSSRNVIVCDDDHLVAVVGMDDCIVIHSKDATLVCNKSDSQRLKDLVGEIESRYGAKFS</sequence>
<dbReference type="PANTHER" id="PTHR46390">
    <property type="entry name" value="MANNOSE-1-PHOSPHATE GUANYLYLTRANSFERASE"/>
    <property type="match status" value="1"/>
</dbReference>
<keyword evidence="3" id="KW-0547">Nucleotide-binding</keyword>
<protein>
    <submittedName>
        <fullName evidence="7">Uncharacterized protein</fullName>
    </submittedName>
</protein>
<evidence type="ECO:0000256" key="3">
    <source>
        <dbReference type="ARBA" id="ARBA00022741"/>
    </source>
</evidence>
<dbReference type="GO" id="GO:0005525">
    <property type="term" value="F:GTP binding"/>
    <property type="evidence" value="ECO:0007669"/>
    <property type="project" value="UniProtKB-KW"/>
</dbReference>
<evidence type="ECO:0000259" key="6">
    <source>
        <dbReference type="Pfam" id="PF22640"/>
    </source>
</evidence>
<feature type="domain" description="MannoseP isomerase/GMP-like beta-helix" evidence="6">
    <location>
        <begin position="295"/>
        <end position="347"/>
    </location>
</feature>
<dbReference type="InterPro" id="IPR051161">
    <property type="entry name" value="Mannose-6P_isomerase_type2"/>
</dbReference>
<evidence type="ECO:0000256" key="1">
    <source>
        <dbReference type="ARBA" id="ARBA00022679"/>
    </source>
</evidence>
<dbReference type="GO" id="GO:0009298">
    <property type="term" value="P:GDP-mannose biosynthetic process"/>
    <property type="evidence" value="ECO:0007669"/>
    <property type="project" value="TreeGrafter"/>
</dbReference>
<feature type="domain" description="Nucleotidyl transferase" evidence="5">
    <location>
        <begin position="4"/>
        <end position="285"/>
    </location>
</feature>
<dbReference type="PANTHER" id="PTHR46390:SF1">
    <property type="entry name" value="MANNOSE-1-PHOSPHATE GUANYLYLTRANSFERASE"/>
    <property type="match status" value="1"/>
</dbReference>
<accession>A0A0F9TWW5</accession>
<dbReference type="SUPFAM" id="SSF159283">
    <property type="entry name" value="Guanosine diphospho-D-mannose pyrophosphorylase/mannose-6-phosphate isomerase linker domain"/>
    <property type="match status" value="1"/>
</dbReference>
<dbReference type="GO" id="GO:0004475">
    <property type="term" value="F:mannose-1-phosphate guanylyltransferase (GTP) activity"/>
    <property type="evidence" value="ECO:0007669"/>
    <property type="project" value="InterPro"/>
</dbReference>
<dbReference type="SUPFAM" id="SSF53448">
    <property type="entry name" value="Nucleotide-diphospho-sugar transferases"/>
    <property type="match status" value="1"/>
</dbReference>
<dbReference type="CDD" id="cd02509">
    <property type="entry name" value="GDP-M1P_Guanylyltransferase"/>
    <property type="match status" value="1"/>
</dbReference>
<dbReference type="Gene3D" id="3.90.550.10">
    <property type="entry name" value="Spore Coat Polysaccharide Biosynthesis Protein SpsA, Chain A"/>
    <property type="match status" value="1"/>
</dbReference>
<evidence type="ECO:0000256" key="2">
    <source>
        <dbReference type="ARBA" id="ARBA00022695"/>
    </source>
</evidence>
<dbReference type="InterPro" id="IPR049577">
    <property type="entry name" value="GMPP_N"/>
</dbReference>